<dbReference type="EMBL" id="BAAAYX010000014">
    <property type="protein sequence ID" value="GAA3713028.1"/>
    <property type="molecule type" value="Genomic_DNA"/>
</dbReference>
<dbReference type="GO" id="GO:0016787">
    <property type="term" value="F:hydrolase activity"/>
    <property type="evidence" value="ECO:0007669"/>
    <property type="project" value="UniProtKB-KW"/>
</dbReference>
<comment type="caution">
    <text evidence="4">The sequence shown here is derived from an EMBL/GenBank/DDBJ whole genome shotgun (WGS) entry which is preliminary data.</text>
</comment>
<dbReference type="Proteomes" id="UP001500051">
    <property type="component" value="Unassembled WGS sequence"/>
</dbReference>
<dbReference type="PANTHER" id="PTHR43674">
    <property type="entry name" value="NITRILASE C965.09-RELATED"/>
    <property type="match status" value="1"/>
</dbReference>
<dbReference type="PROSITE" id="PS50263">
    <property type="entry name" value="CN_HYDROLASE"/>
    <property type="match status" value="1"/>
</dbReference>
<sequence length="269" mass="28444">MVVYPEIHLFGGADLAPDANGWLADAAEPLDGPRVAALAEIAAAHRIWLVPGSLPERAGDAIFNTAVVLAPDGRLVASYRKVFPWRPFESWTPGADWVTFDVPEIGRFGLSICFDSWFPESTRQLSWLGADIVLNLVKTVGDDRAQEIVLAQANAIVNQLYFLSVNAAGPVGAGGSVYVDPDGRVIAECTGAAPAVTFVPIDPDRVRDVREHGTVGLSRLAHQMWPGDAPIHLPAYGGSLTPQRRTDDAAPTPGLPGVPRSGDAPTGGG</sequence>
<evidence type="ECO:0000256" key="1">
    <source>
        <dbReference type="ARBA" id="ARBA00022801"/>
    </source>
</evidence>
<evidence type="ECO:0000259" key="3">
    <source>
        <dbReference type="PROSITE" id="PS50263"/>
    </source>
</evidence>
<reference evidence="5" key="1">
    <citation type="journal article" date="2019" name="Int. J. Syst. Evol. Microbiol.">
        <title>The Global Catalogue of Microorganisms (GCM) 10K type strain sequencing project: providing services to taxonomists for standard genome sequencing and annotation.</title>
        <authorList>
            <consortium name="The Broad Institute Genomics Platform"/>
            <consortium name="The Broad Institute Genome Sequencing Center for Infectious Disease"/>
            <person name="Wu L."/>
            <person name="Ma J."/>
        </authorList>
    </citation>
    <scope>NUCLEOTIDE SEQUENCE [LARGE SCALE GENOMIC DNA]</scope>
    <source>
        <strain evidence="5">JCM 16548</strain>
    </source>
</reference>
<dbReference type="CDD" id="cd07197">
    <property type="entry name" value="nitrilase"/>
    <property type="match status" value="1"/>
</dbReference>
<evidence type="ECO:0000313" key="4">
    <source>
        <dbReference type="EMBL" id="GAA3713028.1"/>
    </source>
</evidence>
<keyword evidence="1 4" id="KW-0378">Hydrolase</keyword>
<name>A0ABP7E1G9_9ACTN</name>
<evidence type="ECO:0000256" key="2">
    <source>
        <dbReference type="SAM" id="MobiDB-lite"/>
    </source>
</evidence>
<dbReference type="SUPFAM" id="SSF56317">
    <property type="entry name" value="Carbon-nitrogen hydrolase"/>
    <property type="match status" value="1"/>
</dbReference>
<protein>
    <submittedName>
        <fullName evidence="4">Carbon-nitrogen hydrolase family protein</fullName>
    </submittedName>
</protein>
<dbReference type="InterPro" id="IPR050345">
    <property type="entry name" value="Aliph_Amidase/BUP"/>
</dbReference>
<dbReference type="PANTHER" id="PTHR43674:SF16">
    <property type="entry name" value="CARBON-NITROGEN FAMILY, PUTATIVE (AFU_ORTHOLOGUE AFUA_5G02350)-RELATED"/>
    <property type="match status" value="1"/>
</dbReference>
<organism evidence="4 5">
    <name type="scientific">Microlunatus aurantiacus</name>
    <dbReference type="NCBI Taxonomy" id="446786"/>
    <lineage>
        <taxon>Bacteria</taxon>
        <taxon>Bacillati</taxon>
        <taxon>Actinomycetota</taxon>
        <taxon>Actinomycetes</taxon>
        <taxon>Propionibacteriales</taxon>
        <taxon>Propionibacteriaceae</taxon>
        <taxon>Microlunatus</taxon>
    </lineage>
</organism>
<feature type="domain" description="CN hydrolase" evidence="3">
    <location>
        <begin position="1"/>
        <end position="203"/>
    </location>
</feature>
<feature type="region of interest" description="Disordered" evidence="2">
    <location>
        <begin position="235"/>
        <end position="269"/>
    </location>
</feature>
<dbReference type="Pfam" id="PF00795">
    <property type="entry name" value="CN_hydrolase"/>
    <property type="match status" value="1"/>
</dbReference>
<dbReference type="Gene3D" id="3.60.110.10">
    <property type="entry name" value="Carbon-nitrogen hydrolase"/>
    <property type="match status" value="1"/>
</dbReference>
<gene>
    <name evidence="4" type="ORF">GCM10022204_35070</name>
</gene>
<dbReference type="InterPro" id="IPR036526">
    <property type="entry name" value="C-N_Hydrolase_sf"/>
</dbReference>
<keyword evidence="5" id="KW-1185">Reference proteome</keyword>
<accession>A0ABP7E1G9</accession>
<proteinExistence type="predicted"/>
<dbReference type="InterPro" id="IPR003010">
    <property type="entry name" value="C-N_Hydrolase"/>
</dbReference>
<evidence type="ECO:0000313" key="5">
    <source>
        <dbReference type="Proteomes" id="UP001500051"/>
    </source>
</evidence>